<keyword evidence="2" id="KW-1185">Reference proteome</keyword>
<dbReference type="SUPFAM" id="SSF53850">
    <property type="entry name" value="Periplasmic binding protein-like II"/>
    <property type="match status" value="1"/>
</dbReference>
<protein>
    <submittedName>
        <fullName evidence="1">Transporter substrate-binding domain-containing protein</fullName>
    </submittedName>
</protein>
<organism evidence="1 2">
    <name type="scientific">Shewanella jiangmenensis</name>
    <dbReference type="NCBI Taxonomy" id="2837387"/>
    <lineage>
        <taxon>Bacteria</taxon>
        <taxon>Pseudomonadati</taxon>
        <taxon>Pseudomonadota</taxon>
        <taxon>Gammaproteobacteria</taxon>
        <taxon>Alteromonadales</taxon>
        <taxon>Shewanellaceae</taxon>
        <taxon>Shewanella</taxon>
    </lineage>
</organism>
<name>A0ABS5V3H9_9GAMM</name>
<proteinExistence type="predicted"/>
<evidence type="ECO:0000313" key="2">
    <source>
        <dbReference type="Proteomes" id="UP001195903"/>
    </source>
</evidence>
<dbReference type="RefSeq" id="WP_214506568.1">
    <property type="nucleotide sequence ID" value="NZ_JAHEPS010000002.1"/>
</dbReference>
<gene>
    <name evidence="1" type="ORF">KJI95_07535</name>
</gene>
<reference evidence="1 2" key="1">
    <citation type="submission" date="2021-05" db="EMBL/GenBank/DDBJ databases">
        <title>Shewanella sp. JM162201.</title>
        <authorList>
            <person name="Xu S."/>
            <person name="Li A."/>
        </authorList>
    </citation>
    <scope>NUCLEOTIDE SEQUENCE [LARGE SCALE GENOMIC DNA]</scope>
    <source>
        <strain evidence="1 2">JM162201</strain>
    </source>
</reference>
<accession>A0ABS5V3H9</accession>
<sequence>MSYTSKLFRGAALLIPLLCTGTLLFTCTLLFSSTLLAAPLVIPILSDYPIDTELTSQTLNGNVLHALERHSGGQFEFKPQVMPQSRAWKYIEENDACIFNQIKTPERESKASFTKFPVTLYPPIRLIISDGDRRWPTVFDPQAFNLPPNVQIGTVAGHSYGTRLDAAIAAHPQQFFRRTGTESSFRLNDMLVAGRIDAVLNYAVAVQVYLDEHHPGFKFNALPIKGAEQGVEGFIVCSATDAGRDMAALINGVFAQKAMQADFVRFHQQIYQGSEQSWLGSEFRRLKLPEAE</sequence>
<dbReference type="Proteomes" id="UP001195903">
    <property type="component" value="Unassembled WGS sequence"/>
</dbReference>
<evidence type="ECO:0000313" key="1">
    <source>
        <dbReference type="EMBL" id="MBT1444377.1"/>
    </source>
</evidence>
<dbReference type="EMBL" id="JAHEPS010000002">
    <property type="protein sequence ID" value="MBT1444377.1"/>
    <property type="molecule type" value="Genomic_DNA"/>
</dbReference>
<comment type="caution">
    <text evidence="1">The sequence shown here is derived from an EMBL/GenBank/DDBJ whole genome shotgun (WGS) entry which is preliminary data.</text>
</comment>